<keyword evidence="7" id="KW-0206">Cytoskeleton</keyword>
<gene>
    <name evidence="10" type="ORF">AB205_0161410</name>
</gene>
<evidence type="ECO:0000256" key="9">
    <source>
        <dbReference type="SAM" id="Coils"/>
    </source>
</evidence>
<keyword evidence="3" id="KW-0963">Cytoplasm</keyword>
<evidence type="ECO:0000256" key="5">
    <source>
        <dbReference type="ARBA" id="ARBA00022737"/>
    </source>
</evidence>
<evidence type="ECO:0000256" key="3">
    <source>
        <dbReference type="ARBA" id="ARBA00022490"/>
    </source>
</evidence>
<dbReference type="GO" id="GO:0007288">
    <property type="term" value="P:sperm axoneme assembly"/>
    <property type="evidence" value="ECO:0007669"/>
    <property type="project" value="TreeGrafter"/>
</dbReference>
<reference evidence="11" key="1">
    <citation type="journal article" date="2017" name="Nat. Commun.">
        <title>The North American bullfrog draft genome provides insight into hormonal regulation of long noncoding RNA.</title>
        <authorList>
            <person name="Hammond S.A."/>
            <person name="Warren R.L."/>
            <person name="Vandervalk B.P."/>
            <person name="Kucuk E."/>
            <person name="Khan H."/>
            <person name="Gibb E.A."/>
            <person name="Pandoh P."/>
            <person name="Kirk H."/>
            <person name="Zhao Y."/>
            <person name="Jones M."/>
            <person name="Mungall A.J."/>
            <person name="Coope R."/>
            <person name="Pleasance S."/>
            <person name="Moore R.A."/>
            <person name="Holt R.A."/>
            <person name="Round J.M."/>
            <person name="Ohora S."/>
            <person name="Walle B.V."/>
            <person name="Veldhoen N."/>
            <person name="Helbing C.C."/>
            <person name="Birol I."/>
        </authorList>
    </citation>
    <scope>NUCLEOTIDE SEQUENCE [LARGE SCALE GENOMIC DNA]</scope>
</reference>
<protein>
    <submittedName>
        <fullName evidence="10">Uncharacterized protein</fullName>
    </submittedName>
</protein>
<dbReference type="GO" id="GO:0005930">
    <property type="term" value="C:axoneme"/>
    <property type="evidence" value="ECO:0007669"/>
    <property type="project" value="TreeGrafter"/>
</dbReference>
<evidence type="ECO:0000256" key="2">
    <source>
        <dbReference type="ARBA" id="ARBA00004245"/>
    </source>
</evidence>
<evidence type="ECO:0000256" key="4">
    <source>
        <dbReference type="ARBA" id="ARBA00022574"/>
    </source>
</evidence>
<feature type="coiled-coil region" evidence="9">
    <location>
        <begin position="32"/>
        <end position="66"/>
    </location>
</feature>
<dbReference type="Proteomes" id="UP000228934">
    <property type="component" value="Unassembled WGS sequence"/>
</dbReference>
<evidence type="ECO:0000256" key="1">
    <source>
        <dbReference type="ARBA" id="ARBA00004138"/>
    </source>
</evidence>
<dbReference type="EMBL" id="KV943874">
    <property type="protein sequence ID" value="PIO25818.1"/>
    <property type="molecule type" value="Genomic_DNA"/>
</dbReference>
<keyword evidence="6 9" id="KW-0175">Coiled coil</keyword>
<dbReference type="PANTHER" id="PTHR14885:SF1">
    <property type="entry name" value="CILIA- AND FLAGELLA-ASSOCIATED PROTEIN 43"/>
    <property type="match status" value="1"/>
</dbReference>
<dbReference type="AlphaFoldDB" id="A0A2G9RD26"/>
<evidence type="ECO:0000256" key="8">
    <source>
        <dbReference type="ARBA" id="ARBA00023273"/>
    </source>
</evidence>
<comment type="subcellular location">
    <subcellularLocation>
        <location evidence="1">Cell projection</location>
        <location evidence="1">Cilium</location>
    </subcellularLocation>
    <subcellularLocation>
        <location evidence="2">Cytoplasm</location>
        <location evidence="2">Cytoskeleton</location>
    </subcellularLocation>
</comment>
<sequence>MMGGVLEVKKEDILRMEVPSPGFLAKTEAEWTEDEKKQFKEYDKKCKELNEEKDKYRKEELKISNLLFSILIEEEINTRVEQLNQIMARKRKHKNQTAELVKTFKVQVESFRESYDDLVAEDKLLDRGFKKEFPDVPAHHVDQLYRLYKRRP</sequence>
<evidence type="ECO:0000256" key="7">
    <source>
        <dbReference type="ARBA" id="ARBA00023212"/>
    </source>
</evidence>
<keyword evidence="8" id="KW-0966">Cell projection</keyword>
<keyword evidence="4" id="KW-0853">WD repeat</keyword>
<keyword evidence="11" id="KW-1185">Reference proteome</keyword>
<keyword evidence="5" id="KW-0677">Repeat</keyword>
<proteinExistence type="predicted"/>
<dbReference type="PANTHER" id="PTHR14885">
    <property type="entry name" value="CILIA- AND FLAGELLA-ASSOCIATED PROTEIN 43-RELATED"/>
    <property type="match status" value="1"/>
</dbReference>
<evidence type="ECO:0000313" key="11">
    <source>
        <dbReference type="Proteomes" id="UP000228934"/>
    </source>
</evidence>
<organism evidence="10 11">
    <name type="scientific">Aquarana catesbeiana</name>
    <name type="common">American bullfrog</name>
    <name type="synonym">Rana catesbeiana</name>
    <dbReference type="NCBI Taxonomy" id="8400"/>
    <lineage>
        <taxon>Eukaryota</taxon>
        <taxon>Metazoa</taxon>
        <taxon>Chordata</taxon>
        <taxon>Craniata</taxon>
        <taxon>Vertebrata</taxon>
        <taxon>Euteleostomi</taxon>
        <taxon>Amphibia</taxon>
        <taxon>Batrachia</taxon>
        <taxon>Anura</taxon>
        <taxon>Neobatrachia</taxon>
        <taxon>Ranoidea</taxon>
        <taxon>Ranidae</taxon>
        <taxon>Aquarana</taxon>
    </lineage>
</organism>
<name>A0A2G9RD26_AQUCT</name>
<evidence type="ECO:0000313" key="10">
    <source>
        <dbReference type="EMBL" id="PIO25818.1"/>
    </source>
</evidence>
<accession>A0A2G9RD26</accession>
<evidence type="ECO:0000256" key="6">
    <source>
        <dbReference type="ARBA" id="ARBA00023054"/>
    </source>
</evidence>
<feature type="non-terminal residue" evidence="10">
    <location>
        <position position="152"/>
    </location>
</feature>
<dbReference type="Pfam" id="PF25828">
    <property type="entry name" value="CC_Cfap43"/>
    <property type="match status" value="2"/>
</dbReference>
<dbReference type="OrthoDB" id="535167at2759"/>